<dbReference type="Proteomes" id="UP000675880">
    <property type="component" value="Unassembled WGS sequence"/>
</dbReference>
<comment type="similarity">
    <text evidence="2">Belongs to the UPF0053 family.</text>
</comment>
<keyword evidence="3" id="KW-1003">Cell membrane</keyword>
<evidence type="ECO:0008006" key="17">
    <source>
        <dbReference type="Google" id="ProtNLM"/>
    </source>
</evidence>
<reference evidence="15 16" key="1">
    <citation type="submission" date="2021-02" db="EMBL/GenBank/DDBJ databases">
        <authorList>
            <person name="Han P."/>
        </authorList>
    </citation>
    <scope>NUCLEOTIDE SEQUENCE [LARGE SCALE GENOMIC DNA]</scope>
    <source>
        <strain evidence="15">Candidatus Nitrospira sp. ZN2</strain>
    </source>
</reference>
<dbReference type="InterPro" id="IPR000644">
    <property type="entry name" value="CBS_dom"/>
</dbReference>
<keyword evidence="7 9" id="KW-0129">CBS domain</keyword>
<dbReference type="PANTHER" id="PTHR22777">
    <property type="entry name" value="HEMOLYSIN-RELATED"/>
    <property type="match status" value="1"/>
</dbReference>
<dbReference type="Pfam" id="PF03471">
    <property type="entry name" value="CorC_HlyC"/>
    <property type="match status" value="1"/>
</dbReference>
<feature type="compositionally biased region" description="Basic and acidic residues" evidence="11">
    <location>
        <begin position="416"/>
        <end position="428"/>
    </location>
</feature>
<evidence type="ECO:0000256" key="9">
    <source>
        <dbReference type="PROSITE-ProRule" id="PRU00703"/>
    </source>
</evidence>
<evidence type="ECO:0000256" key="1">
    <source>
        <dbReference type="ARBA" id="ARBA00004651"/>
    </source>
</evidence>
<dbReference type="InterPro" id="IPR016169">
    <property type="entry name" value="FAD-bd_PCMH_sub2"/>
</dbReference>
<dbReference type="PROSITE" id="PS51846">
    <property type="entry name" value="CNNM"/>
    <property type="match status" value="1"/>
</dbReference>
<evidence type="ECO:0000259" key="13">
    <source>
        <dbReference type="PROSITE" id="PS51371"/>
    </source>
</evidence>
<dbReference type="InterPro" id="IPR046342">
    <property type="entry name" value="CBS_dom_sf"/>
</dbReference>
<keyword evidence="16" id="KW-1185">Reference proteome</keyword>
<evidence type="ECO:0000256" key="7">
    <source>
        <dbReference type="ARBA" id="ARBA00023122"/>
    </source>
</evidence>
<dbReference type="SMART" id="SM01091">
    <property type="entry name" value="CorC_HlyC"/>
    <property type="match status" value="1"/>
</dbReference>
<dbReference type="PROSITE" id="PS51371">
    <property type="entry name" value="CBS"/>
    <property type="match status" value="2"/>
</dbReference>
<name>A0ABN7M425_9BACT</name>
<dbReference type="RefSeq" id="WP_213043550.1">
    <property type="nucleotide sequence ID" value="NZ_CAJNBJ010000017.1"/>
</dbReference>
<keyword evidence="4 10" id="KW-0812">Transmembrane</keyword>
<feature type="domain" description="CBS" evidence="13">
    <location>
        <begin position="271"/>
        <end position="328"/>
    </location>
</feature>
<feature type="domain" description="CNNM transmembrane" evidence="14">
    <location>
        <begin position="1"/>
        <end position="187"/>
    </location>
</feature>
<feature type="region of interest" description="Disordered" evidence="11">
    <location>
        <begin position="416"/>
        <end position="437"/>
    </location>
</feature>
<evidence type="ECO:0000256" key="11">
    <source>
        <dbReference type="SAM" id="MobiDB-lite"/>
    </source>
</evidence>
<comment type="caution">
    <text evidence="15">The sequence shown here is derived from an EMBL/GenBank/DDBJ whole genome shotgun (WGS) entry which is preliminary data.</text>
</comment>
<evidence type="ECO:0000256" key="8">
    <source>
        <dbReference type="ARBA" id="ARBA00023136"/>
    </source>
</evidence>
<evidence type="ECO:0000256" key="2">
    <source>
        <dbReference type="ARBA" id="ARBA00006337"/>
    </source>
</evidence>
<feature type="transmembrane region" description="Helical" evidence="12">
    <location>
        <begin position="130"/>
        <end position="152"/>
    </location>
</feature>
<dbReference type="InterPro" id="IPR036318">
    <property type="entry name" value="FAD-bd_PCMH-like_sf"/>
</dbReference>
<dbReference type="PANTHER" id="PTHR22777:SF32">
    <property type="entry name" value="UPF0053 INNER MEMBRANE PROTEIN YFJD"/>
    <property type="match status" value="1"/>
</dbReference>
<keyword evidence="8 10" id="KW-0472">Membrane</keyword>
<sequence>MDIIVLIFLILLSAVISVVEVGFYSVNDTKLRALADTGSKRAEMALHLRTDPQRLLLTILVGDRLVDTATASLATIIALNRFGGQGLEGVLGEAFAVLVGILTFVLLVFADLVPKTLAAKYSVPVVLNMAYPAYAAQQVLTPIMFFVVPLIYKLTGGKGLNVPFVTEEELKIMLDQSSKSGAIEAQEVKMIKNVFQLKDITAEDCMTPRIYMFSLDCNQYLREAKELLFKSKYSRIPLYEGTLDNIIGILYKTKALTALAQGHTEMKLRDIAQPALFIPHTKSADDLMKQFQLDKRHMAIVVNEFGGVMGLVTLEDLLEEVVGEIVDETDITEELIKRIGKNQILVHGRTEVRKVNDFLKVDLGDDAVTISGLVQHELGRIPKVGEEVHIANCRLVIHEADPRVIKSVQIYKEDKHPTIHDQPAEEHVPVTQASQDR</sequence>
<evidence type="ECO:0000313" key="16">
    <source>
        <dbReference type="Proteomes" id="UP000675880"/>
    </source>
</evidence>
<feature type="domain" description="CBS" evidence="13">
    <location>
        <begin position="206"/>
        <end position="265"/>
    </location>
</feature>
<evidence type="ECO:0000256" key="5">
    <source>
        <dbReference type="ARBA" id="ARBA00022737"/>
    </source>
</evidence>
<dbReference type="SUPFAM" id="SSF56176">
    <property type="entry name" value="FAD-binding/transporter-associated domain-like"/>
    <property type="match status" value="1"/>
</dbReference>
<dbReference type="Pfam" id="PF01595">
    <property type="entry name" value="CNNM"/>
    <property type="match status" value="1"/>
</dbReference>
<evidence type="ECO:0000256" key="3">
    <source>
        <dbReference type="ARBA" id="ARBA00022475"/>
    </source>
</evidence>
<protein>
    <recommendedName>
        <fullName evidence="17">HlyC/CorC family transporter</fullName>
    </recommendedName>
</protein>
<dbReference type="InterPro" id="IPR044751">
    <property type="entry name" value="Ion_transp-like_CBS"/>
</dbReference>
<dbReference type="EMBL" id="CAJNBJ010000017">
    <property type="protein sequence ID" value="CAE6781434.1"/>
    <property type="molecule type" value="Genomic_DNA"/>
</dbReference>
<dbReference type="InterPro" id="IPR005170">
    <property type="entry name" value="Transptr-assoc_dom"/>
</dbReference>
<evidence type="ECO:0000256" key="10">
    <source>
        <dbReference type="PROSITE-ProRule" id="PRU01193"/>
    </source>
</evidence>
<evidence type="ECO:0000313" key="15">
    <source>
        <dbReference type="EMBL" id="CAE6781434.1"/>
    </source>
</evidence>
<evidence type="ECO:0000256" key="6">
    <source>
        <dbReference type="ARBA" id="ARBA00022989"/>
    </source>
</evidence>
<keyword evidence="6 10" id="KW-1133">Transmembrane helix</keyword>
<evidence type="ECO:0000256" key="12">
    <source>
        <dbReference type="SAM" id="Phobius"/>
    </source>
</evidence>
<gene>
    <name evidence="15" type="ORF">NSPZN2_40775</name>
</gene>
<dbReference type="Pfam" id="PF00571">
    <property type="entry name" value="CBS"/>
    <property type="match status" value="1"/>
</dbReference>
<evidence type="ECO:0000259" key="14">
    <source>
        <dbReference type="PROSITE" id="PS51846"/>
    </source>
</evidence>
<dbReference type="InterPro" id="IPR002550">
    <property type="entry name" value="CNNM"/>
</dbReference>
<accession>A0ABN7M425</accession>
<dbReference type="Gene3D" id="3.30.465.10">
    <property type="match status" value="1"/>
</dbReference>
<feature type="transmembrane region" description="Helical" evidence="12">
    <location>
        <begin position="90"/>
        <end position="110"/>
    </location>
</feature>
<comment type="subcellular location">
    <subcellularLocation>
        <location evidence="1">Cell membrane</location>
        <topology evidence="1">Multi-pass membrane protein</topology>
    </subcellularLocation>
</comment>
<organism evidence="15 16">
    <name type="scientific">Nitrospira defluvii</name>
    <dbReference type="NCBI Taxonomy" id="330214"/>
    <lineage>
        <taxon>Bacteria</taxon>
        <taxon>Pseudomonadati</taxon>
        <taxon>Nitrospirota</taxon>
        <taxon>Nitrospiria</taxon>
        <taxon>Nitrospirales</taxon>
        <taxon>Nitrospiraceae</taxon>
        <taxon>Nitrospira</taxon>
    </lineage>
</organism>
<dbReference type="SUPFAM" id="SSF54631">
    <property type="entry name" value="CBS-domain pair"/>
    <property type="match status" value="1"/>
</dbReference>
<evidence type="ECO:0000256" key="4">
    <source>
        <dbReference type="ARBA" id="ARBA00022692"/>
    </source>
</evidence>
<dbReference type="CDD" id="cd04590">
    <property type="entry name" value="CBS_pair_CorC_HlyC_assoc"/>
    <property type="match status" value="1"/>
</dbReference>
<dbReference type="Gene3D" id="3.10.580.10">
    <property type="entry name" value="CBS-domain"/>
    <property type="match status" value="1"/>
</dbReference>
<keyword evidence="5" id="KW-0677">Repeat</keyword>
<proteinExistence type="inferred from homology"/>